<proteinExistence type="predicted"/>
<evidence type="ECO:0000313" key="2">
    <source>
        <dbReference type="Proteomes" id="UP000515243"/>
    </source>
</evidence>
<dbReference type="Proteomes" id="UP000515243">
    <property type="component" value="Chromosome 2"/>
</dbReference>
<dbReference type="RefSeq" id="WP_035761377.1">
    <property type="nucleotide sequence ID" value="NZ_AP019717.1"/>
</dbReference>
<evidence type="ECO:0000313" key="1">
    <source>
        <dbReference type="EMBL" id="QMW93329.1"/>
    </source>
</evidence>
<accession>A0AAP9UH87</accession>
<dbReference type="AlphaFoldDB" id="A0AAP9UH87"/>
<dbReference type="GeneID" id="92946650"/>
<organism evidence="1 2">
    <name type="scientific">Clostridium butyricum</name>
    <dbReference type="NCBI Taxonomy" id="1492"/>
    <lineage>
        <taxon>Bacteria</taxon>
        <taxon>Bacillati</taxon>
        <taxon>Bacillota</taxon>
        <taxon>Clostridia</taxon>
        <taxon>Eubacteriales</taxon>
        <taxon>Clostridiaceae</taxon>
        <taxon>Clostridium</taxon>
    </lineage>
</organism>
<name>A0AAP9UH87_CLOBU</name>
<reference evidence="1 2" key="1">
    <citation type="submission" date="2019-05" db="EMBL/GenBank/DDBJ databases">
        <authorList>
            <person name="Schori C."/>
            <person name="Ahrens C."/>
        </authorList>
    </citation>
    <scope>NUCLEOTIDE SEQUENCE [LARGE SCALE GENOMIC DNA]</scope>
    <source>
        <strain evidence="1 2">DSM 10702</strain>
    </source>
</reference>
<sequence>MKEIKCRLAMYPTVSLDNEEIVDEFLNLLEKDDELVPEKWGRNERTSIKYKHEELKKNVLDERYIKKYLFLSRKKNNSYLGWTSIENSKVSYLNFTFIYPENKLQFFFDFADDMVELLNPRFCTASIDSEAIILNTEAEKKMYSQMKESKESLSATFFSHGPIGLSLRTYCSKHMIEYFGKEKFLNAPMYVKQMKNGGVRLDLVEKPWDTDEKIIFEKWVKDMEYFKDVELFGTVVRYFGEDYIIDSGLCVKPSAKWRPFFKTLW</sequence>
<protein>
    <submittedName>
        <fullName evidence="1">Uncharacterized protein</fullName>
    </submittedName>
</protein>
<dbReference type="EMBL" id="CP040627">
    <property type="protein sequence ID" value="QMW93329.1"/>
    <property type="molecule type" value="Genomic_DNA"/>
</dbReference>
<gene>
    <name evidence="1" type="ORF">FF104_20760</name>
</gene>